<proteinExistence type="predicted"/>
<reference evidence="1" key="2">
    <citation type="submission" date="2024-10" db="UniProtKB">
        <authorList>
            <consortium name="EnsemblProtists"/>
        </authorList>
    </citation>
    <scope>IDENTIFICATION</scope>
</reference>
<dbReference type="Proteomes" id="UP000013827">
    <property type="component" value="Unassembled WGS sequence"/>
</dbReference>
<reference evidence="2" key="1">
    <citation type="journal article" date="2013" name="Nature">
        <title>Pan genome of the phytoplankton Emiliania underpins its global distribution.</title>
        <authorList>
            <person name="Read B.A."/>
            <person name="Kegel J."/>
            <person name="Klute M.J."/>
            <person name="Kuo A."/>
            <person name="Lefebvre S.C."/>
            <person name="Maumus F."/>
            <person name="Mayer C."/>
            <person name="Miller J."/>
            <person name="Monier A."/>
            <person name="Salamov A."/>
            <person name="Young J."/>
            <person name="Aguilar M."/>
            <person name="Claverie J.M."/>
            <person name="Frickenhaus S."/>
            <person name="Gonzalez K."/>
            <person name="Herman E.K."/>
            <person name="Lin Y.C."/>
            <person name="Napier J."/>
            <person name="Ogata H."/>
            <person name="Sarno A.F."/>
            <person name="Shmutz J."/>
            <person name="Schroeder D."/>
            <person name="de Vargas C."/>
            <person name="Verret F."/>
            <person name="von Dassow P."/>
            <person name="Valentin K."/>
            <person name="Van de Peer Y."/>
            <person name="Wheeler G."/>
            <person name="Dacks J.B."/>
            <person name="Delwiche C.F."/>
            <person name="Dyhrman S.T."/>
            <person name="Glockner G."/>
            <person name="John U."/>
            <person name="Richards T."/>
            <person name="Worden A.Z."/>
            <person name="Zhang X."/>
            <person name="Grigoriev I.V."/>
            <person name="Allen A.E."/>
            <person name="Bidle K."/>
            <person name="Borodovsky M."/>
            <person name="Bowler C."/>
            <person name="Brownlee C."/>
            <person name="Cock J.M."/>
            <person name="Elias M."/>
            <person name="Gladyshev V.N."/>
            <person name="Groth M."/>
            <person name="Guda C."/>
            <person name="Hadaegh A."/>
            <person name="Iglesias-Rodriguez M.D."/>
            <person name="Jenkins J."/>
            <person name="Jones B.M."/>
            <person name="Lawson T."/>
            <person name="Leese F."/>
            <person name="Lindquist E."/>
            <person name="Lobanov A."/>
            <person name="Lomsadze A."/>
            <person name="Malik S.B."/>
            <person name="Marsh M.E."/>
            <person name="Mackinder L."/>
            <person name="Mock T."/>
            <person name="Mueller-Roeber B."/>
            <person name="Pagarete A."/>
            <person name="Parker M."/>
            <person name="Probert I."/>
            <person name="Quesneville H."/>
            <person name="Raines C."/>
            <person name="Rensing S.A."/>
            <person name="Riano-Pachon D.M."/>
            <person name="Richier S."/>
            <person name="Rokitta S."/>
            <person name="Shiraiwa Y."/>
            <person name="Soanes D.M."/>
            <person name="van der Giezen M."/>
            <person name="Wahlund T.M."/>
            <person name="Williams B."/>
            <person name="Wilson W."/>
            <person name="Wolfe G."/>
            <person name="Wurch L.L."/>
        </authorList>
    </citation>
    <scope>NUCLEOTIDE SEQUENCE</scope>
</reference>
<keyword evidence="2" id="KW-1185">Reference proteome</keyword>
<dbReference type="EnsemblProtists" id="EOD24641">
    <property type="protein sequence ID" value="EOD24641"/>
    <property type="gene ID" value="EMIHUDRAFT_435421"/>
</dbReference>
<dbReference type="PaxDb" id="2903-EOD24641"/>
<dbReference type="AlphaFoldDB" id="A0A0D3JMA6"/>
<protein>
    <submittedName>
        <fullName evidence="1">Uncharacterized protein</fullName>
    </submittedName>
</protein>
<dbReference type="RefSeq" id="XP_005777070.1">
    <property type="nucleotide sequence ID" value="XM_005777013.1"/>
</dbReference>
<accession>A0A0D3JMA6</accession>
<dbReference type="OMA" id="EANLCCC"/>
<sequence length="183" mass="20402">MISPPKSLERIFISIGKHSTGGSIQTLKWSTWDPDSRVAHLEVFGGYGGSSHTGQWTEPPGCLWLFLINLGRCCDYSYRFEFSEDYRRAEILIEANLCCCCCLPIPPCLPAWFVLPGSCVRFEAIQADEGSNDGTDWVRQSSICGGDFSYTYNLVEVYQEDGSPGRFHADLATYAPASMMISR</sequence>
<organism evidence="1 2">
    <name type="scientific">Emiliania huxleyi (strain CCMP1516)</name>
    <dbReference type="NCBI Taxonomy" id="280463"/>
    <lineage>
        <taxon>Eukaryota</taxon>
        <taxon>Haptista</taxon>
        <taxon>Haptophyta</taxon>
        <taxon>Prymnesiophyceae</taxon>
        <taxon>Isochrysidales</taxon>
        <taxon>Noelaerhabdaceae</taxon>
        <taxon>Emiliania</taxon>
    </lineage>
</organism>
<evidence type="ECO:0000313" key="2">
    <source>
        <dbReference type="Proteomes" id="UP000013827"/>
    </source>
</evidence>
<dbReference type="HOGENOM" id="CLU_091172_0_0_1"/>
<dbReference type="KEGG" id="ehx:EMIHUDRAFT_435421"/>
<dbReference type="GeneID" id="17270188"/>
<evidence type="ECO:0000313" key="1">
    <source>
        <dbReference type="EnsemblProtists" id="EOD24641"/>
    </source>
</evidence>
<name>A0A0D3JMA6_EMIH1</name>